<evidence type="ECO:0000313" key="2">
    <source>
        <dbReference type="EMBL" id="MCZ2721916.1"/>
    </source>
</evidence>
<name>A0ABT4JUL7_9GAMM</name>
<sequence length="285" mass="33002">MELNNNESNNFSKNLKLLCSYYKSISDVCRKTNINRQQFNRYLNGNTFPSYSNLKIICDFFGVDQEEIIKPLDEFKKIIKPSNKALEPIKTDDLPEELKSHIISLKNSSKESLKRYCGYYYRYMLSGSFPGNIVKSLINIYEKDGFYYYWHIENLQNKNTSFKKSSYARYNGIVFMIAERIYMIEIESKLKSTISETIMMPSYQHANKNISGITCYSTSDISHQPASSRVLYEYMGEKINIRACLRECSLIATDSPIISNDVKNAIFTPNLSPTGTLLTNQYQVE</sequence>
<evidence type="ECO:0000259" key="1">
    <source>
        <dbReference type="PROSITE" id="PS50943"/>
    </source>
</evidence>
<dbReference type="EMBL" id="JAPUBN010000015">
    <property type="protein sequence ID" value="MCZ2721916.1"/>
    <property type="molecule type" value="Genomic_DNA"/>
</dbReference>
<dbReference type="SUPFAM" id="SSF47413">
    <property type="entry name" value="lambda repressor-like DNA-binding domains"/>
    <property type="match status" value="1"/>
</dbReference>
<proteinExistence type="predicted"/>
<dbReference type="Proteomes" id="UP001149719">
    <property type="component" value="Unassembled WGS sequence"/>
</dbReference>
<dbReference type="Pfam" id="PF13443">
    <property type="entry name" value="HTH_26"/>
    <property type="match status" value="1"/>
</dbReference>
<dbReference type="RefSeq" id="WP_269125103.1">
    <property type="nucleotide sequence ID" value="NZ_JAPUBN010000015.1"/>
</dbReference>
<keyword evidence="3" id="KW-1185">Reference proteome</keyword>
<feature type="domain" description="HTH cro/C1-type" evidence="1">
    <location>
        <begin position="24"/>
        <end position="68"/>
    </location>
</feature>
<dbReference type="InterPro" id="IPR010982">
    <property type="entry name" value="Lambda_DNA-bd_dom_sf"/>
</dbReference>
<evidence type="ECO:0000313" key="3">
    <source>
        <dbReference type="Proteomes" id="UP001149719"/>
    </source>
</evidence>
<dbReference type="CDD" id="cd00093">
    <property type="entry name" value="HTH_XRE"/>
    <property type="match status" value="1"/>
</dbReference>
<protein>
    <submittedName>
        <fullName evidence="2">Helix-turn-helix transcriptional regulator</fullName>
    </submittedName>
</protein>
<gene>
    <name evidence="2" type="ORF">O1D97_09700</name>
</gene>
<organism evidence="2 3">
    <name type="scientific">Marinomonas phaeophyticola</name>
    <dbReference type="NCBI Taxonomy" id="3004091"/>
    <lineage>
        <taxon>Bacteria</taxon>
        <taxon>Pseudomonadati</taxon>
        <taxon>Pseudomonadota</taxon>
        <taxon>Gammaproteobacteria</taxon>
        <taxon>Oceanospirillales</taxon>
        <taxon>Oceanospirillaceae</taxon>
        <taxon>Marinomonas</taxon>
    </lineage>
</organism>
<comment type="caution">
    <text evidence="2">The sequence shown here is derived from an EMBL/GenBank/DDBJ whole genome shotgun (WGS) entry which is preliminary data.</text>
</comment>
<dbReference type="Gene3D" id="1.10.260.40">
    <property type="entry name" value="lambda repressor-like DNA-binding domains"/>
    <property type="match status" value="1"/>
</dbReference>
<dbReference type="PROSITE" id="PS50943">
    <property type="entry name" value="HTH_CROC1"/>
    <property type="match status" value="1"/>
</dbReference>
<accession>A0ABT4JUL7</accession>
<reference evidence="2" key="1">
    <citation type="submission" date="2022-12" db="EMBL/GenBank/DDBJ databases">
        <title>Marinomonas 15G1-11 sp. nov, isolated from marine algae.</title>
        <authorList>
            <person name="Butt M."/>
            <person name="Choi D.G."/>
            <person name="Kim J.M."/>
            <person name="Lee J.K."/>
            <person name="Baek J.H."/>
            <person name="Jeon C.O."/>
        </authorList>
    </citation>
    <scope>NUCLEOTIDE SEQUENCE</scope>
    <source>
        <strain evidence="2">15G1-11</strain>
    </source>
</reference>
<dbReference type="InterPro" id="IPR001387">
    <property type="entry name" value="Cro/C1-type_HTH"/>
</dbReference>